<dbReference type="GO" id="GO:0005576">
    <property type="term" value="C:extracellular region"/>
    <property type="evidence" value="ECO:0007669"/>
    <property type="project" value="UniProtKB-SubCell"/>
</dbReference>
<evidence type="ECO:0000313" key="11">
    <source>
        <dbReference type="EMBL" id="KAL0969250.1"/>
    </source>
</evidence>
<feature type="compositionally biased region" description="Acidic residues" evidence="6">
    <location>
        <begin position="273"/>
        <end position="293"/>
    </location>
</feature>
<comment type="caution">
    <text evidence="11">The sequence shown here is derived from an EMBL/GenBank/DDBJ whole genome shotgun (WGS) entry which is preliminary data.</text>
</comment>
<dbReference type="InterPro" id="IPR013783">
    <property type="entry name" value="Ig-like_fold"/>
</dbReference>
<dbReference type="Pfam" id="PF07679">
    <property type="entry name" value="I-set"/>
    <property type="match status" value="1"/>
</dbReference>
<dbReference type="EMBL" id="JAGEUA010000007">
    <property type="protein sequence ID" value="KAL0969250.1"/>
    <property type="molecule type" value="Genomic_DNA"/>
</dbReference>
<dbReference type="CDD" id="cd00104">
    <property type="entry name" value="KAZAL_FS"/>
    <property type="match status" value="1"/>
</dbReference>
<evidence type="ECO:0000256" key="5">
    <source>
        <dbReference type="ARBA" id="ARBA00023319"/>
    </source>
</evidence>
<protein>
    <recommendedName>
        <fullName evidence="13">Kazal-type serine protease inhibitor domain-containing protein 1-like</fullName>
    </recommendedName>
</protein>
<dbReference type="InterPro" id="IPR002350">
    <property type="entry name" value="Kazal_dom"/>
</dbReference>
<proteinExistence type="predicted"/>
<evidence type="ECO:0000256" key="1">
    <source>
        <dbReference type="ARBA" id="ARBA00004613"/>
    </source>
</evidence>
<evidence type="ECO:0000259" key="9">
    <source>
        <dbReference type="PROSITE" id="PS51323"/>
    </source>
</evidence>
<feature type="domain" description="Ig-like" evidence="8">
    <location>
        <begin position="162"/>
        <end position="259"/>
    </location>
</feature>
<keyword evidence="5" id="KW-0393">Immunoglobulin domain</keyword>
<dbReference type="InterPro" id="IPR036058">
    <property type="entry name" value="Kazal_dom_sf"/>
</dbReference>
<dbReference type="InterPro" id="IPR036179">
    <property type="entry name" value="Ig-like_dom_sf"/>
</dbReference>
<keyword evidence="12" id="KW-1185">Reference proteome</keyword>
<sequence length="310" mass="34188">MALAGVWLCVFVYVSVSARLPVGVPPQHSGWLRLWQEGKSCGECDMDSCPMAPSNCPAGHVRDSCGCCEHCGNVEGQQCDPDGAPEFHGLCGEGLVCQTRTKRGRRGHRRREPEPKCTCEEQGSVCGSDGRTYHNPCQLREAASREETSLRLTGQGPCYSVPRVSRAPRDRSDYTGNHIVFGCEVSGFPLPNLSWKRQGSGNFLPGDKPHISVQTRGGPQRYTVSTWLQIHNLHLSDAGIYSCISHNALGVTSASARLTVVKRELRVLKGHLDEEDEEEYYQENTEENSDEGQPESGDYLGPLYRNYTSV</sequence>
<dbReference type="PANTHER" id="PTHR14186">
    <property type="entry name" value="INSULIN-LIKE GROWTH FACTOR BINDING PROTEIN-RELATED"/>
    <property type="match status" value="1"/>
</dbReference>
<dbReference type="Gene3D" id="4.10.40.20">
    <property type="match status" value="1"/>
</dbReference>
<dbReference type="InterPro" id="IPR011390">
    <property type="entry name" value="IGFBP_rP_mac25"/>
</dbReference>
<dbReference type="SMART" id="SM00409">
    <property type="entry name" value="IG"/>
    <property type="match status" value="1"/>
</dbReference>
<dbReference type="SMART" id="SM00280">
    <property type="entry name" value="KAZAL"/>
    <property type="match status" value="1"/>
</dbReference>
<evidence type="ECO:0000256" key="2">
    <source>
        <dbReference type="ARBA" id="ARBA00022525"/>
    </source>
</evidence>
<dbReference type="SUPFAM" id="SSF57184">
    <property type="entry name" value="Growth factor receptor domain"/>
    <property type="match status" value="1"/>
</dbReference>
<evidence type="ECO:0000256" key="4">
    <source>
        <dbReference type="ARBA" id="ARBA00023157"/>
    </source>
</evidence>
<evidence type="ECO:0000259" key="8">
    <source>
        <dbReference type="PROSITE" id="PS50835"/>
    </source>
</evidence>
<dbReference type="InterPro" id="IPR003598">
    <property type="entry name" value="Ig_sub2"/>
</dbReference>
<dbReference type="Pfam" id="PF07648">
    <property type="entry name" value="Kazal_2"/>
    <property type="match status" value="1"/>
</dbReference>
<feature type="region of interest" description="Disordered" evidence="6">
    <location>
        <begin position="273"/>
        <end position="310"/>
    </location>
</feature>
<name>A0ABD0WD56_UMBPY</name>
<evidence type="ECO:0000256" key="3">
    <source>
        <dbReference type="ARBA" id="ARBA00022729"/>
    </source>
</evidence>
<keyword evidence="4" id="KW-1015">Disulfide bond</keyword>
<feature type="chain" id="PRO_5044770031" description="Kazal-type serine protease inhibitor domain-containing protein 1-like" evidence="7">
    <location>
        <begin position="19"/>
        <end position="310"/>
    </location>
</feature>
<dbReference type="Proteomes" id="UP001557470">
    <property type="component" value="Unassembled WGS sequence"/>
</dbReference>
<feature type="signal peptide" evidence="7">
    <location>
        <begin position="1"/>
        <end position="18"/>
    </location>
</feature>
<organism evidence="11 12">
    <name type="scientific">Umbra pygmaea</name>
    <name type="common">Eastern mudminnow</name>
    <dbReference type="NCBI Taxonomy" id="75934"/>
    <lineage>
        <taxon>Eukaryota</taxon>
        <taxon>Metazoa</taxon>
        <taxon>Chordata</taxon>
        <taxon>Craniata</taxon>
        <taxon>Vertebrata</taxon>
        <taxon>Euteleostomi</taxon>
        <taxon>Actinopterygii</taxon>
        <taxon>Neopterygii</taxon>
        <taxon>Teleostei</taxon>
        <taxon>Protacanthopterygii</taxon>
        <taxon>Esociformes</taxon>
        <taxon>Umbridae</taxon>
        <taxon>Umbra</taxon>
    </lineage>
</organism>
<evidence type="ECO:0008006" key="13">
    <source>
        <dbReference type="Google" id="ProtNLM"/>
    </source>
</evidence>
<dbReference type="InterPro" id="IPR013098">
    <property type="entry name" value="Ig_I-set"/>
</dbReference>
<dbReference type="SMART" id="SM00408">
    <property type="entry name" value="IGc2"/>
    <property type="match status" value="1"/>
</dbReference>
<accession>A0ABD0WD56</accession>
<evidence type="ECO:0000256" key="6">
    <source>
        <dbReference type="SAM" id="MobiDB-lite"/>
    </source>
</evidence>
<dbReference type="Gene3D" id="3.30.60.30">
    <property type="match status" value="1"/>
</dbReference>
<dbReference type="PROSITE" id="PS50835">
    <property type="entry name" value="IG_LIKE"/>
    <property type="match status" value="1"/>
</dbReference>
<dbReference type="Pfam" id="PF00219">
    <property type="entry name" value="IGFBP"/>
    <property type="match status" value="1"/>
</dbReference>
<dbReference type="AlphaFoldDB" id="A0ABD0WD56"/>
<dbReference type="SUPFAM" id="SSF100895">
    <property type="entry name" value="Kazal-type serine protease inhibitors"/>
    <property type="match status" value="1"/>
</dbReference>
<gene>
    <name evidence="11" type="ORF">UPYG_G00224480</name>
</gene>
<evidence type="ECO:0000259" key="10">
    <source>
        <dbReference type="PROSITE" id="PS51465"/>
    </source>
</evidence>
<dbReference type="PROSITE" id="PS51323">
    <property type="entry name" value="IGFBP_N_2"/>
    <property type="match status" value="1"/>
</dbReference>
<keyword evidence="2" id="KW-0964">Secreted</keyword>
<evidence type="ECO:0000313" key="12">
    <source>
        <dbReference type="Proteomes" id="UP001557470"/>
    </source>
</evidence>
<feature type="domain" description="IGFBP N-terminal" evidence="9">
    <location>
        <begin position="37"/>
        <end position="120"/>
    </location>
</feature>
<dbReference type="InterPro" id="IPR009030">
    <property type="entry name" value="Growth_fac_rcpt_cys_sf"/>
</dbReference>
<feature type="domain" description="Kazal-like" evidence="10">
    <location>
        <begin position="92"/>
        <end position="160"/>
    </location>
</feature>
<dbReference type="SUPFAM" id="SSF48726">
    <property type="entry name" value="Immunoglobulin"/>
    <property type="match status" value="1"/>
</dbReference>
<dbReference type="PANTHER" id="PTHR14186:SF26">
    <property type="entry name" value="KAZAL TYPE SERINE PEPTIDASE INHIBITOR DOMAIN 1"/>
    <property type="match status" value="1"/>
</dbReference>
<dbReference type="Gene3D" id="2.60.40.10">
    <property type="entry name" value="Immunoglobulins"/>
    <property type="match status" value="1"/>
</dbReference>
<comment type="subcellular location">
    <subcellularLocation>
        <location evidence="1">Secreted</location>
    </subcellularLocation>
</comment>
<evidence type="ECO:0000256" key="7">
    <source>
        <dbReference type="SAM" id="SignalP"/>
    </source>
</evidence>
<dbReference type="FunFam" id="2.60.40.10:FF:000032">
    <property type="entry name" value="palladin isoform X1"/>
    <property type="match status" value="1"/>
</dbReference>
<dbReference type="InterPro" id="IPR000867">
    <property type="entry name" value="IGFBP-like"/>
</dbReference>
<keyword evidence="3 7" id="KW-0732">Signal</keyword>
<dbReference type="InterPro" id="IPR007110">
    <property type="entry name" value="Ig-like_dom"/>
</dbReference>
<reference evidence="11 12" key="1">
    <citation type="submission" date="2024-06" db="EMBL/GenBank/DDBJ databases">
        <authorList>
            <person name="Pan Q."/>
            <person name="Wen M."/>
            <person name="Jouanno E."/>
            <person name="Zahm M."/>
            <person name="Klopp C."/>
            <person name="Cabau C."/>
            <person name="Louis A."/>
            <person name="Berthelot C."/>
            <person name="Parey E."/>
            <person name="Roest Crollius H."/>
            <person name="Montfort J."/>
            <person name="Robinson-Rechavi M."/>
            <person name="Bouchez O."/>
            <person name="Lampietro C."/>
            <person name="Lopez Roques C."/>
            <person name="Donnadieu C."/>
            <person name="Postlethwait J."/>
            <person name="Bobe J."/>
            <person name="Verreycken H."/>
            <person name="Guiguen Y."/>
        </authorList>
    </citation>
    <scope>NUCLEOTIDE SEQUENCE [LARGE SCALE GENOMIC DNA]</scope>
    <source>
        <strain evidence="11">Up_M1</strain>
        <tissue evidence="11">Testis</tissue>
    </source>
</reference>
<dbReference type="PROSITE" id="PS51465">
    <property type="entry name" value="KAZAL_2"/>
    <property type="match status" value="1"/>
</dbReference>
<dbReference type="InterPro" id="IPR003599">
    <property type="entry name" value="Ig_sub"/>
</dbReference>